<organism evidence="1 2">
    <name type="scientific">Adineta steineri</name>
    <dbReference type="NCBI Taxonomy" id="433720"/>
    <lineage>
        <taxon>Eukaryota</taxon>
        <taxon>Metazoa</taxon>
        <taxon>Spiralia</taxon>
        <taxon>Gnathifera</taxon>
        <taxon>Rotifera</taxon>
        <taxon>Eurotatoria</taxon>
        <taxon>Bdelloidea</taxon>
        <taxon>Adinetida</taxon>
        <taxon>Adinetidae</taxon>
        <taxon>Adineta</taxon>
    </lineage>
</organism>
<proteinExistence type="predicted"/>
<reference evidence="1" key="1">
    <citation type="submission" date="2021-02" db="EMBL/GenBank/DDBJ databases">
        <authorList>
            <person name="Nowell W R."/>
        </authorList>
    </citation>
    <scope>NUCLEOTIDE SEQUENCE</scope>
</reference>
<evidence type="ECO:0000313" key="2">
    <source>
        <dbReference type="Proteomes" id="UP000663868"/>
    </source>
</evidence>
<dbReference type="EMBL" id="CAJOBB010028027">
    <property type="protein sequence ID" value="CAF4426974.1"/>
    <property type="molecule type" value="Genomic_DNA"/>
</dbReference>
<dbReference type="AlphaFoldDB" id="A0A820QYV4"/>
<feature type="non-terminal residue" evidence="1">
    <location>
        <position position="20"/>
    </location>
</feature>
<evidence type="ECO:0000313" key="1">
    <source>
        <dbReference type="EMBL" id="CAF4426974.1"/>
    </source>
</evidence>
<accession>A0A820QYV4</accession>
<protein>
    <submittedName>
        <fullName evidence="1">Uncharacterized protein</fullName>
    </submittedName>
</protein>
<comment type="caution">
    <text evidence="1">The sequence shown here is derived from an EMBL/GenBank/DDBJ whole genome shotgun (WGS) entry which is preliminary data.</text>
</comment>
<name>A0A820QYV4_9BILA</name>
<sequence>MLADVDATSINVIGGTRFPP</sequence>
<gene>
    <name evidence="1" type="ORF">KXQ929_LOCUS52548</name>
</gene>
<dbReference type="Proteomes" id="UP000663868">
    <property type="component" value="Unassembled WGS sequence"/>
</dbReference>